<gene>
    <name evidence="1" type="ORF">M3P05_05415</name>
</gene>
<protein>
    <submittedName>
        <fullName evidence="1">Uncharacterized protein</fullName>
    </submittedName>
</protein>
<keyword evidence="2" id="KW-1185">Reference proteome</keyword>
<comment type="caution">
    <text evidence="1">The sequence shown here is derived from an EMBL/GenBank/DDBJ whole genome shotgun (WGS) entry which is preliminary data.</text>
</comment>
<dbReference type="Proteomes" id="UP001203338">
    <property type="component" value="Unassembled WGS sequence"/>
</dbReference>
<sequence length="175" mass="19459">MELETLLKPAARNLKKEWSAFGLENIKASKLPHGIALKTSFETFQKQKVNLTGLMTPGINPQKTMNLIVDATFPLQPMRDDFLPAFCAFLQQSTGLLSPLALLMDIQGQQMVVRQSQIVSHEYQPVTLPMLEAANMLIPLLQKTVSEIIQKVPAPGEARQMADYVATSYYGALQK</sequence>
<evidence type="ECO:0000313" key="1">
    <source>
        <dbReference type="EMBL" id="MCL6269384.1"/>
    </source>
</evidence>
<accession>A0ABT0PDE0</accession>
<dbReference type="RefSeq" id="WP_249698386.1">
    <property type="nucleotide sequence ID" value="NZ_JAMFLX010000005.1"/>
</dbReference>
<name>A0ABT0PDE0_9GAMM</name>
<proteinExistence type="predicted"/>
<dbReference type="EMBL" id="JAMFLX010000005">
    <property type="protein sequence ID" value="MCL6269384.1"/>
    <property type="molecule type" value="Genomic_DNA"/>
</dbReference>
<evidence type="ECO:0000313" key="2">
    <source>
        <dbReference type="Proteomes" id="UP001203338"/>
    </source>
</evidence>
<reference evidence="1 2" key="1">
    <citation type="submission" date="2022-05" db="EMBL/GenBank/DDBJ databases">
        <authorList>
            <person name="Park J.-S."/>
        </authorList>
    </citation>
    <scope>NUCLEOTIDE SEQUENCE [LARGE SCALE GENOMIC DNA]</scope>
    <source>
        <strain evidence="1 2">2012CJ34-2</strain>
    </source>
</reference>
<organism evidence="1 2">
    <name type="scientific">Parendozoicomonas callyspongiae</name>
    <dbReference type="NCBI Taxonomy" id="2942213"/>
    <lineage>
        <taxon>Bacteria</taxon>
        <taxon>Pseudomonadati</taxon>
        <taxon>Pseudomonadota</taxon>
        <taxon>Gammaproteobacteria</taxon>
        <taxon>Oceanospirillales</taxon>
        <taxon>Endozoicomonadaceae</taxon>
        <taxon>Parendozoicomonas</taxon>
    </lineage>
</organism>